<dbReference type="Proteomes" id="UP001285855">
    <property type="component" value="Unassembled WGS sequence"/>
</dbReference>
<dbReference type="SUPFAM" id="SSF63829">
    <property type="entry name" value="Calcium-dependent phosphotriesterase"/>
    <property type="match status" value="1"/>
</dbReference>
<keyword evidence="2" id="KW-1185">Reference proteome</keyword>
<evidence type="ECO:0000313" key="2">
    <source>
        <dbReference type="Proteomes" id="UP001285855"/>
    </source>
</evidence>
<name>A0ABU5EMP6_9FLAO</name>
<comment type="caution">
    <text evidence="1">The sequence shown here is derived from an EMBL/GenBank/DDBJ whole genome shotgun (WGS) entry which is preliminary data.</text>
</comment>
<accession>A0ABU5EMP6</accession>
<evidence type="ECO:0008006" key="3">
    <source>
        <dbReference type="Google" id="ProtNLM"/>
    </source>
</evidence>
<gene>
    <name evidence="1" type="ORF">SNF14_08335</name>
</gene>
<dbReference type="EMBL" id="JAXDAE010000007">
    <property type="protein sequence ID" value="MDY2587344.1"/>
    <property type="molecule type" value="Genomic_DNA"/>
</dbReference>
<evidence type="ECO:0000313" key="1">
    <source>
        <dbReference type="EMBL" id="MDY2587344.1"/>
    </source>
</evidence>
<organism evidence="1 2">
    <name type="scientific">Winogradskyella aquimaris</name>
    <dbReference type="NCBI Taxonomy" id="864074"/>
    <lineage>
        <taxon>Bacteria</taxon>
        <taxon>Pseudomonadati</taxon>
        <taxon>Bacteroidota</taxon>
        <taxon>Flavobacteriia</taxon>
        <taxon>Flavobacteriales</taxon>
        <taxon>Flavobacteriaceae</taxon>
        <taxon>Winogradskyella</taxon>
    </lineage>
</organism>
<dbReference type="RefSeq" id="WP_320555711.1">
    <property type="nucleotide sequence ID" value="NZ_JAXDAE010000007.1"/>
</dbReference>
<proteinExistence type="predicted"/>
<protein>
    <recommendedName>
        <fullName evidence="3">SdiA-regulated</fullName>
    </recommendedName>
</protein>
<reference evidence="1 2" key="1">
    <citation type="submission" date="2023-11" db="EMBL/GenBank/DDBJ databases">
        <title>Winogradskyella pelagius sp. nov., isolated from coastal sediment.</title>
        <authorList>
            <person name="Li F."/>
        </authorList>
    </citation>
    <scope>NUCLEOTIDE SEQUENCE [LARGE SCALE GENOMIC DNA]</scope>
    <source>
        <strain evidence="1 2">KCTC 23502</strain>
    </source>
</reference>
<sequence>MIHYKRLILITLIAVSCQSSGQLKIEGSINNALEEASAAETISQSPLIWTIEDAGNDNNLYGLDSHGKIVKQIAITNASNIDWEDLTSDSKGNIYIGDFGNNNEKRKHFRILKIKKEDLKNKAVQVDIIEFTLPKKQDSKDFEAFFLFQNTFYIFSKETKKFIVLKVPNSVGKHEATIIYDFNLEGKDNKITSADISEDGKTIVLLNHDKLWKLSNFDEDNFFSGDIEELKFDHNSQKEGICFKNHHSVLITDERDGGEGGNIYSFKID</sequence>
<dbReference type="PROSITE" id="PS51257">
    <property type="entry name" value="PROKAR_LIPOPROTEIN"/>
    <property type="match status" value="1"/>
</dbReference>